<feature type="binding site" evidence="4">
    <location>
        <position position="219"/>
    </location>
    <ligand>
        <name>a divalent metal cation</name>
        <dbReference type="ChEBI" id="CHEBI:60240"/>
        <label>1</label>
    </ligand>
</feature>
<comment type="similarity">
    <text evidence="1">Belongs to the GTP cyclohydrolase I type 2/NIF3 family.</text>
</comment>
<protein>
    <recommendedName>
        <fullName evidence="2">GTP cyclohydrolase 1 type 2 homolog</fullName>
    </recommendedName>
</protein>
<dbReference type="Gene3D" id="3.40.1390.30">
    <property type="entry name" value="NIF3 (NGG1p interacting factor 3)-like"/>
    <property type="match status" value="1"/>
</dbReference>
<dbReference type="PANTHER" id="PTHR13799:SF14">
    <property type="entry name" value="GTP CYCLOHYDROLASE 1 TYPE 2 HOMOLOG"/>
    <property type="match status" value="1"/>
</dbReference>
<dbReference type="EMBL" id="CP024161">
    <property type="protein sequence ID" value="ATP59408.1"/>
    <property type="molecule type" value="Genomic_DNA"/>
</dbReference>
<proteinExistence type="inferred from homology"/>
<organism evidence="6 8">
    <name type="scientific">Mesomycoplasma dispar</name>
    <dbReference type="NCBI Taxonomy" id="86660"/>
    <lineage>
        <taxon>Bacteria</taxon>
        <taxon>Bacillati</taxon>
        <taxon>Mycoplasmatota</taxon>
        <taxon>Mycoplasmoidales</taxon>
        <taxon>Metamycoplasmataceae</taxon>
        <taxon>Mesomycoplasma</taxon>
    </lineage>
</organism>
<dbReference type="Pfam" id="PF01784">
    <property type="entry name" value="DUF34_NIF3"/>
    <property type="match status" value="1"/>
</dbReference>
<dbReference type="AlphaFoldDB" id="A0AAJ5NQE0"/>
<keyword evidence="3 4" id="KW-0479">Metal-binding</keyword>
<sequence length="258" mass="29984">MKTKEIGDFLLEKFPLENCENWDNCGWNFLFDTEFSKALICLDVTKKVVDFAIKNEYNLIISHHPFFFYPTKKEEFAYSPYKKRLATSIRKSSISVISLHTNFDGSENQTAFSIIKKCGFETSKIKKIDKFNLLIENDKLNFKEILQKISLKTGLTTFRSNFQENFLPKKIAILPGSGGILACLLAKKQKANLVITSDLKWSDQITLSHHKIKVLEIPHLIEQVFVFEIEEILKTKFTDIETFKFQLPEILKEVKLSW</sequence>
<evidence type="ECO:0000313" key="7">
    <source>
        <dbReference type="Proteomes" id="UP000224629"/>
    </source>
</evidence>
<feature type="binding site" evidence="4">
    <location>
        <position position="104"/>
    </location>
    <ligand>
        <name>a divalent metal cation</name>
        <dbReference type="ChEBI" id="CHEBI:60240"/>
        <label>1</label>
    </ligand>
</feature>
<reference evidence="6 8" key="2">
    <citation type="submission" date="2019-01" db="EMBL/GenBank/DDBJ databases">
        <authorList>
            <consortium name="Pathogen Informatics"/>
        </authorList>
    </citation>
    <scope>NUCLEOTIDE SEQUENCE [LARGE SCALE GENOMIC DNA]</scope>
    <source>
        <strain evidence="6 8">NCTC10125</strain>
    </source>
</reference>
<dbReference type="Proteomes" id="UP000224629">
    <property type="component" value="Chromosome"/>
</dbReference>
<dbReference type="FunFam" id="3.40.1390.30:FF:000001">
    <property type="entry name" value="GTP cyclohydrolase 1 type 2"/>
    <property type="match status" value="1"/>
</dbReference>
<evidence type="ECO:0000313" key="8">
    <source>
        <dbReference type="Proteomes" id="UP000289629"/>
    </source>
</evidence>
<evidence type="ECO:0000256" key="3">
    <source>
        <dbReference type="ARBA" id="ARBA00022723"/>
    </source>
</evidence>
<evidence type="ECO:0000313" key="6">
    <source>
        <dbReference type="EMBL" id="VEU61204.1"/>
    </source>
</evidence>
<evidence type="ECO:0000313" key="5">
    <source>
        <dbReference type="EMBL" id="ATP59408.1"/>
    </source>
</evidence>
<reference evidence="5 7" key="1">
    <citation type="submission" date="2017-10" db="EMBL/GenBank/DDBJ databases">
        <title>Genome-wide analysis of the first isolated strain mycoplasma dispar GS01.</title>
        <authorList>
            <person name="Hao H."/>
            <person name="Chen S."/>
            <person name="Zhao P."/>
            <person name="Chu Y."/>
            <person name="Liu Y."/>
        </authorList>
    </citation>
    <scope>NUCLEOTIDE SEQUENCE [LARGE SCALE GENOMIC DNA]</scope>
    <source>
        <strain evidence="5 7">GS01</strain>
    </source>
</reference>
<dbReference type="EMBL" id="LR214971">
    <property type="protein sequence ID" value="VEU61204.1"/>
    <property type="molecule type" value="Genomic_DNA"/>
</dbReference>
<dbReference type="KEGG" id="mds:MDIS_00275"/>
<evidence type="ECO:0000256" key="1">
    <source>
        <dbReference type="ARBA" id="ARBA00006964"/>
    </source>
</evidence>
<gene>
    <name evidence="5" type="ORF">CSW10_00275</name>
    <name evidence="6" type="ORF">NCTC10125_00054</name>
</gene>
<dbReference type="GO" id="GO:0005737">
    <property type="term" value="C:cytoplasm"/>
    <property type="evidence" value="ECO:0007669"/>
    <property type="project" value="TreeGrafter"/>
</dbReference>
<keyword evidence="7" id="KW-1185">Reference proteome</keyword>
<feature type="binding site" evidence="4">
    <location>
        <position position="63"/>
    </location>
    <ligand>
        <name>a divalent metal cation</name>
        <dbReference type="ChEBI" id="CHEBI:60240"/>
        <label>1</label>
    </ligand>
</feature>
<dbReference type="SUPFAM" id="SSF102705">
    <property type="entry name" value="NIF3 (NGG1p interacting factor 3)-like"/>
    <property type="match status" value="1"/>
</dbReference>
<dbReference type="InterPro" id="IPR002678">
    <property type="entry name" value="DUF34/NIF3"/>
</dbReference>
<evidence type="ECO:0000256" key="2">
    <source>
        <dbReference type="ARBA" id="ARBA00022112"/>
    </source>
</evidence>
<dbReference type="RefSeq" id="WP_044635727.1">
    <property type="nucleotide sequence ID" value="NZ_CP007229.1"/>
</dbReference>
<dbReference type="Proteomes" id="UP000289629">
    <property type="component" value="Chromosome"/>
</dbReference>
<dbReference type="PANTHER" id="PTHR13799">
    <property type="entry name" value="NGG1 INTERACTING FACTOR 3"/>
    <property type="match status" value="1"/>
</dbReference>
<feature type="binding site" evidence="4">
    <location>
        <position position="222"/>
    </location>
    <ligand>
        <name>a divalent metal cation</name>
        <dbReference type="ChEBI" id="CHEBI:60240"/>
        <label>1</label>
    </ligand>
</feature>
<name>A0AAJ5NQE0_9BACT</name>
<dbReference type="InterPro" id="IPR036069">
    <property type="entry name" value="DUF34/NIF3_sf"/>
</dbReference>
<accession>A0AAJ5NQE0</accession>
<dbReference type="GO" id="GO:0046872">
    <property type="term" value="F:metal ion binding"/>
    <property type="evidence" value="ECO:0007669"/>
    <property type="project" value="UniProtKB-KW"/>
</dbReference>
<evidence type="ECO:0000256" key="4">
    <source>
        <dbReference type="PIRSR" id="PIRSR602678-1"/>
    </source>
</evidence>
<feature type="binding site" evidence="4">
    <location>
        <position position="64"/>
    </location>
    <ligand>
        <name>a divalent metal cation</name>
        <dbReference type="ChEBI" id="CHEBI:60240"/>
        <label>2</label>
    </ligand>
</feature>